<dbReference type="EMBL" id="UGHV01000001">
    <property type="protein sequence ID" value="STO97110.1"/>
    <property type="molecule type" value="Genomic_DNA"/>
</dbReference>
<protein>
    <submittedName>
        <fullName evidence="1">Uncharacterized protein</fullName>
    </submittedName>
</protein>
<proteinExistence type="predicted"/>
<dbReference type="RefSeq" id="WP_115011377.1">
    <property type="nucleotide sequence ID" value="NZ_UGHV01000001.1"/>
</dbReference>
<gene>
    <name evidence="1" type="ORF">NCTC12410_00932</name>
</gene>
<name>A0A377J3T9_9HELI</name>
<evidence type="ECO:0000313" key="2">
    <source>
        <dbReference type="Proteomes" id="UP000254841"/>
    </source>
</evidence>
<organism evidence="1 2">
    <name type="scientific">Helicobacter canis</name>
    <dbReference type="NCBI Taxonomy" id="29419"/>
    <lineage>
        <taxon>Bacteria</taxon>
        <taxon>Pseudomonadati</taxon>
        <taxon>Campylobacterota</taxon>
        <taxon>Epsilonproteobacteria</taxon>
        <taxon>Campylobacterales</taxon>
        <taxon>Helicobacteraceae</taxon>
        <taxon>Helicobacter</taxon>
    </lineage>
</organism>
<accession>A0A377J3T9</accession>
<sequence>MSWLDSLKVAILQKDAQRAFALIQTLPESFDDIETMLQARELIAQVLDLLEEEKNHIRIQMLQIKAAKKFIEINS</sequence>
<dbReference type="AlphaFoldDB" id="A0A377J3T9"/>
<dbReference type="OrthoDB" id="5325117at2"/>
<reference evidence="1 2" key="1">
    <citation type="submission" date="2018-06" db="EMBL/GenBank/DDBJ databases">
        <authorList>
            <consortium name="Pathogen Informatics"/>
            <person name="Doyle S."/>
        </authorList>
    </citation>
    <scope>NUCLEOTIDE SEQUENCE [LARGE SCALE GENOMIC DNA]</scope>
    <source>
        <strain evidence="1 2">NCTC12410</strain>
    </source>
</reference>
<dbReference type="Proteomes" id="UP000254841">
    <property type="component" value="Unassembled WGS sequence"/>
</dbReference>
<evidence type="ECO:0000313" key="1">
    <source>
        <dbReference type="EMBL" id="STO97110.1"/>
    </source>
</evidence>